<evidence type="ECO:0000313" key="3">
    <source>
        <dbReference type="EMBL" id="RHW52131.1"/>
    </source>
</evidence>
<dbReference type="PANTHER" id="PTHR22916:SF3">
    <property type="entry name" value="UDP-GLCNAC:BETAGAL BETA-1,3-N-ACETYLGLUCOSAMINYLTRANSFERASE-LIKE PROTEIN 1"/>
    <property type="match status" value="1"/>
</dbReference>
<feature type="domain" description="Glycosyltransferase 2-like" evidence="2">
    <location>
        <begin position="25"/>
        <end position="163"/>
    </location>
</feature>
<evidence type="ECO:0000313" key="4">
    <source>
        <dbReference type="Proteomes" id="UP000284109"/>
    </source>
</evidence>
<accession>A0A417ZJX8</accession>
<dbReference type="EMBL" id="QOCR01000001">
    <property type="protein sequence ID" value="RHW52131.1"/>
    <property type="molecule type" value="Genomic_DNA"/>
</dbReference>
<reference evidence="3 4" key="1">
    <citation type="submission" date="2018-07" db="EMBL/GenBank/DDBJ databases">
        <title>Genome sequences of six Lactobacillus spp. isolated from bumble bee guts.</title>
        <authorList>
            <person name="Motta E.V.S."/>
            <person name="Moran N.A."/>
        </authorList>
    </citation>
    <scope>NUCLEOTIDE SEQUENCE [LARGE SCALE GENOMIC DNA]</scope>
    <source>
        <strain evidence="3 4">BI-1.1</strain>
    </source>
</reference>
<dbReference type="SUPFAM" id="SSF53448">
    <property type="entry name" value="Nucleotide-diphospho-sugar transferases"/>
    <property type="match status" value="1"/>
</dbReference>
<keyword evidence="1" id="KW-0812">Transmembrane</keyword>
<dbReference type="Proteomes" id="UP000284109">
    <property type="component" value="Unassembled WGS sequence"/>
</dbReference>
<keyword evidence="1" id="KW-1133">Transmembrane helix</keyword>
<dbReference type="Pfam" id="PF00535">
    <property type="entry name" value="Glycos_transf_2"/>
    <property type="match status" value="1"/>
</dbReference>
<sequence length="275" mass="31846">MVTYSNFRKLSFLIIILGDYMLLLSIVMPLYNEERLLSRCLESIEKQINPNFEVIMVNDASTDNTVAVAQSFIKNNPNFRLVNQPKNQGISAARNRGIKEARGQLITFLDGDDWLEPQYTDYFLQSFKNYSIDMAVCGYFKESQHGTIKVWGKHVQGLINRTEIIRHITKISGQVMGYTWNKVYCLALIKQNNLKFESDLSLMEDQVFNVQYATVAQNFYVQPQPLYHYWQHVRSATHTYDLENAKSIGLANYRIVKTLLDVKTNTSEKEEQAND</sequence>
<keyword evidence="4" id="KW-1185">Reference proteome</keyword>
<keyword evidence="3" id="KW-0808">Transferase</keyword>
<dbReference type="OrthoDB" id="396512at2"/>
<dbReference type="CDD" id="cd00761">
    <property type="entry name" value="Glyco_tranf_GTA_type"/>
    <property type="match status" value="1"/>
</dbReference>
<protein>
    <submittedName>
        <fullName evidence="3">Glycosyltransferase family 2 protein</fullName>
    </submittedName>
</protein>
<name>A0A417ZJX8_9LACO</name>
<gene>
    <name evidence="3" type="ORF">DS831_02045</name>
</gene>
<dbReference type="InterPro" id="IPR001173">
    <property type="entry name" value="Glyco_trans_2-like"/>
</dbReference>
<dbReference type="Gene3D" id="3.90.550.10">
    <property type="entry name" value="Spore Coat Polysaccharide Biosynthesis Protein SpsA, Chain A"/>
    <property type="match status" value="1"/>
</dbReference>
<dbReference type="GO" id="GO:0016758">
    <property type="term" value="F:hexosyltransferase activity"/>
    <property type="evidence" value="ECO:0007669"/>
    <property type="project" value="UniProtKB-ARBA"/>
</dbReference>
<organism evidence="3 4">
    <name type="scientific">Bombilactobacillus bombi</name>
    <dbReference type="NCBI Taxonomy" id="1303590"/>
    <lineage>
        <taxon>Bacteria</taxon>
        <taxon>Bacillati</taxon>
        <taxon>Bacillota</taxon>
        <taxon>Bacilli</taxon>
        <taxon>Lactobacillales</taxon>
        <taxon>Lactobacillaceae</taxon>
        <taxon>Bombilactobacillus</taxon>
    </lineage>
</organism>
<dbReference type="PANTHER" id="PTHR22916">
    <property type="entry name" value="GLYCOSYLTRANSFERASE"/>
    <property type="match status" value="1"/>
</dbReference>
<evidence type="ECO:0000256" key="1">
    <source>
        <dbReference type="SAM" id="Phobius"/>
    </source>
</evidence>
<dbReference type="InterPro" id="IPR029044">
    <property type="entry name" value="Nucleotide-diphossugar_trans"/>
</dbReference>
<dbReference type="AlphaFoldDB" id="A0A417ZJX8"/>
<proteinExistence type="predicted"/>
<evidence type="ECO:0000259" key="2">
    <source>
        <dbReference type="Pfam" id="PF00535"/>
    </source>
</evidence>
<feature type="transmembrane region" description="Helical" evidence="1">
    <location>
        <begin position="12"/>
        <end position="31"/>
    </location>
</feature>
<keyword evidence="1" id="KW-0472">Membrane</keyword>
<comment type="caution">
    <text evidence="3">The sequence shown here is derived from an EMBL/GenBank/DDBJ whole genome shotgun (WGS) entry which is preliminary data.</text>
</comment>